<keyword evidence="4" id="KW-1185">Reference proteome</keyword>
<name>A0A174RNB4_9BACE</name>
<dbReference type="Proteomes" id="UP000095606">
    <property type="component" value="Unassembled WGS sequence"/>
</dbReference>
<keyword evidence="2" id="KW-0808">Transferase</keyword>
<dbReference type="GO" id="GO:0016301">
    <property type="term" value="F:kinase activity"/>
    <property type="evidence" value="ECO:0007669"/>
    <property type="project" value="UniProtKB-KW"/>
</dbReference>
<dbReference type="Gene3D" id="3.80.10.10">
    <property type="entry name" value="Ribonuclease Inhibitor"/>
    <property type="match status" value="2"/>
</dbReference>
<organism evidence="1 3">
    <name type="scientific">Bacteroides faecis</name>
    <dbReference type="NCBI Taxonomy" id="674529"/>
    <lineage>
        <taxon>Bacteria</taxon>
        <taxon>Pseudomonadati</taxon>
        <taxon>Bacteroidota</taxon>
        <taxon>Bacteroidia</taxon>
        <taxon>Bacteroidales</taxon>
        <taxon>Bacteroidaceae</taxon>
        <taxon>Bacteroides</taxon>
    </lineage>
</organism>
<accession>A0A174RNB4</accession>
<reference evidence="2" key="2">
    <citation type="submission" date="2022-08" db="EMBL/GenBank/DDBJ databases">
        <title>Genome Sequencing of Bacteroides fragilis Group Isolates with Nanopore Technology.</title>
        <authorList>
            <person name="Tisza M.J."/>
            <person name="Smith D."/>
            <person name="Dekker J.P."/>
        </authorList>
    </citation>
    <scope>NUCLEOTIDE SEQUENCE</scope>
    <source>
        <strain evidence="2">BFG-527</strain>
    </source>
</reference>
<dbReference type="RefSeq" id="WP_055270370.1">
    <property type="nucleotide sequence ID" value="NZ_CAXKYA010000015.1"/>
</dbReference>
<gene>
    <name evidence="1" type="ORF">ERS852461_03521</name>
    <name evidence="2" type="ORF">NXY30_00675</name>
</gene>
<protein>
    <submittedName>
        <fullName evidence="1">Cell surface protein</fullName>
    </submittedName>
    <submittedName>
        <fullName evidence="2">CotH kinase family protein</fullName>
    </submittedName>
</protein>
<dbReference type="GeneID" id="69587294"/>
<dbReference type="EMBL" id="CP103141">
    <property type="protein sequence ID" value="UVQ74996.1"/>
    <property type="molecule type" value="Genomic_DNA"/>
</dbReference>
<keyword evidence="2" id="KW-0418">Kinase</keyword>
<evidence type="ECO:0000313" key="4">
    <source>
        <dbReference type="Proteomes" id="UP001060104"/>
    </source>
</evidence>
<sequence>MVKLNIKGSSFAAQYRRTTGRAIDSTDNWESKEEADRYAQNLEEEAYFPYDGQIITVKESGKTNLYTLVVDESITIQDGKKHFKLEPVASQSYADDRYLQKGIKDTLEKGVTSKGDIDIESGGLNVEKLTRLKGGVVVMADTDYGVTESEKENPENNNVMAIGLTEVPKNSGFGSTSLGEMDNTDESFDLVPDGNYIMQKRAGVFYPVKAAAGGGGTKLTLAFVTPSNMTAVHGKEALIKYTYSSTLSGEETGEGIATYTLNSKQVASETINQGEVSFNIGKYLSLGDNVLVVQVTDSYGATRKLTFKISAVSISVTSTFDDSKAYTGAVSFVYTPVGSLTKVIHFKIDSKEIGTIETAISNRQQTYSIPSQAHGAHTLEVYATATVDETNIESEHLLYDIICISSGSNTPVIASSFRVTEIEQYDTLLIPFIVYSPASSNSEITLSANGKIISGQTVDRTRQSWSYRANDAGTLTLTITCGSVSKTFNINVTESPIIVEPETQDLELYLTSQNRSNSDTNKEEWKFNEIAAVFSGFNWKNNGWVKDDNGYSCLRVSGGASVTLPLHLFASDFRATGKTIEFEFTVHDVYNYDTPVISCWSGDRGIQITSQTALLKSEQSSIDTRFKDEERIRLAFVVEKRADNRLVGIYVNGIKSGSMQYPDADNFMQSVPVYITIGCSDATIDIYNIRSYNNNLNRYQLLDNYIADMDDVEKKRDLYLRNQIYDDYGSVSFQKVNKMIDCLVFEGDLPQYKGDKKTNKVYLFSSVNSSLDWIADIKNNVQGTSSQYYPRKNNKFEFIDGITYTETGMKEDSYQVTDDVLPAAVFCVKTDFAESSGTHNTGVANMIDTMLKEMNILTDAQKANPKVRTTVAGRPCLLFHKETADSEPVFIGKVNLNTDKAAENTFGFKEGDESWEFLNNTSDLTLFKTGDMTGWENNIEARYPDGNTDITNVRKVFEWVHSCKGNVEKFKSEFSQYFDKDNVVFYALITLALGMTDQRAKNMFLTRIGNGKWSFIFYDNDTLIPINNEAVIEFLYNVEIQDTIGNKNVWNGADSELWKLVEEAFADDIREMYYTMRQRGIFSYDKMIDCLYTRQAEKWSEAIYNEDGYFKYEQPLIEGYLDYSQSHENPQIVKTGAYLYALQGSRELYGKWIWKNRFLYLDSKFLAGSILSDTAVFRTYTPSVWTGVAPCADLTLTSFNAMYFNVKWGSATRSQRVGFNESFKMVAPQGMTFNDTEMIIYGASLITSLGDLSALYPGSVDVSKMTRLKELVIGSIVEGYQNRNMTVLYVGNNRMLKLLNIANCPGYTQPIDVSGCDNIEELYAQGTSTTAVLLPAAGNMRTMHLPETVTSLTILNQINITDAGLILDGVQNLSTIRWENTNKASVLSIIDRCFALDDMKLERIRLIGVDWLLPTLNSIIKLMSLKGVDENGNNVDMAVITGKCYVSVATDAQINKLKVAFPELAITYGQLKPAPVTTFTFKSSQSKSLINSTLECDYEVEKINEYTYKVTSEDNITIDFTFKCDNHEDYKGSYLVAGTRSQSYTVTYIPLRKIQVKVYNQSVYVQGATVTIGDQSYISDADGYVILPRGGTAVSGIVSAYGYASNTFSFGAITSDTTNTVSVYGVVDVKFIVKYNSLLIEGAVVKCNGITGETNQYGECTLSLGKGTYQYSVTHDTYYENTGNITVGTSATSLTVYVEPNTVEVKFIVKDGTVLLPGATVQCDGKTGVTDASGEAVLVIGSKKTHEYTVSKGGYFNVTGSVTVNLTNATVNAGMTLDIESFKPIENGNIQMLVTGESVSLDVTSDTTDYIISWGDGTEDNASGTGKQTCAHTYNTSDFHQVEIKNCSNVTYANTISKLSLVAYWSIGDSNVNGLEFSGFSMLKYVGLILKNDTERNYFSSCFSGTGLTSIPQGLFDNCVKAFIFNNVFYSVPITSIPVGLFDHCTEAREFKGAFEKTLLSSIPEDIFKYNVIASNFNLCFASTKITSVPERLFYYCSNAVVFGGFDNWGKAQGCFSRSLLESVPANLFINNKKASNFDGCFQYSKIKDLPAGLIDNCPVTAMNYFCNECKMNSVVLPSISSSLGRYSFDSLGFDLKYIISNSAIPQTIETTTFSNSNIYRYSIYVPDESVDAYKTATNWTVLAGRIKPMSQFATDFPEEEI</sequence>
<evidence type="ECO:0000313" key="3">
    <source>
        <dbReference type="Proteomes" id="UP000095606"/>
    </source>
</evidence>
<evidence type="ECO:0000313" key="2">
    <source>
        <dbReference type="EMBL" id="UVQ74996.1"/>
    </source>
</evidence>
<proteinExistence type="predicted"/>
<evidence type="ECO:0000313" key="1">
    <source>
        <dbReference type="EMBL" id="CUP84645.1"/>
    </source>
</evidence>
<dbReference type="InterPro" id="IPR032675">
    <property type="entry name" value="LRR_dom_sf"/>
</dbReference>
<reference evidence="1 3" key="1">
    <citation type="submission" date="2015-09" db="EMBL/GenBank/DDBJ databases">
        <authorList>
            <consortium name="Pathogen Informatics"/>
        </authorList>
    </citation>
    <scope>NUCLEOTIDE SEQUENCE [LARGE SCALE GENOMIC DNA]</scope>
    <source>
        <strain evidence="1 3">2789STDY5834846</strain>
    </source>
</reference>
<dbReference type="EMBL" id="CZAE01000019">
    <property type="protein sequence ID" value="CUP84645.1"/>
    <property type="molecule type" value="Genomic_DNA"/>
</dbReference>
<dbReference type="Proteomes" id="UP001060104">
    <property type="component" value="Chromosome"/>
</dbReference>